<gene>
    <name evidence="1" type="ORF">PR048_021872</name>
</gene>
<name>A0ABQ9GZL4_9NEOP</name>
<organism evidence="1 2">
    <name type="scientific">Dryococelus australis</name>
    <dbReference type="NCBI Taxonomy" id="614101"/>
    <lineage>
        <taxon>Eukaryota</taxon>
        <taxon>Metazoa</taxon>
        <taxon>Ecdysozoa</taxon>
        <taxon>Arthropoda</taxon>
        <taxon>Hexapoda</taxon>
        <taxon>Insecta</taxon>
        <taxon>Pterygota</taxon>
        <taxon>Neoptera</taxon>
        <taxon>Polyneoptera</taxon>
        <taxon>Phasmatodea</taxon>
        <taxon>Verophasmatodea</taxon>
        <taxon>Anareolatae</taxon>
        <taxon>Phasmatidae</taxon>
        <taxon>Eurycanthinae</taxon>
        <taxon>Dryococelus</taxon>
    </lineage>
</organism>
<protein>
    <submittedName>
        <fullName evidence="1">Uncharacterized protein</fullName>
    </submittedName>
</protein>
<evidence type="ECO:0000313" key="2">
    <source>
        <dbReference type="Proteomes" id="UP001159363"/>
    </source>
</evidence>
<reference evidence="1 2" key="1">
    <citation type="submission" date="2023-02" db="EMBL/GenBank/DDBJ databases">
        <title>LHISI_Scaffold_Assembly.</title>
        <authorList>
            <person name="Stuart O.P."/>
            <person name="Cleave R."/>
            <person name="Magrath M.J.L."/>
            <person name="Mikheyev A.S."/>
        </authorList>
    </citation>
    <scope>NUCLEOTIDE SEQUENCE [LARGE SCALE GENOMIC DNA]</scope>
    <source>
        <strain evidence="1">Daus_M_001</strain>
        <tissue evidence="1">Leg muscle</tissue>
    </source>
</reference>
<dbReference type="Proteomes" id="UP001159363">
    <property type="component" value="Chromosome 7"/>
</dbReference>
<sequence length="261" mass="29174">MMHSQEPRVSSSQDSLCLNINSRDLKAAEYWKGMLNQATRVEVTKPRANAKAIQLNLHFKTNKNSEGRACARMEGNPQSWVGKGEREVPVIPGWNGAGMQGRMEREYPEKTCWQAASYSTIPTCKNLGANPPGIEPGSPWWEASVSALVKRLDSCTATQSAPKGSSAANDEEEKVLAILPWLPQFSMLSRFSLGSRNIKQLKRLMSTYLRYVLHFILCCDIVLFTGRATEVMLQGHVLLCMPTDGTTSMNHRDMKQLELQQ</sequence>
<evidence type="ECO:0000313" key="1">
    <source>
        <dbReference type="EMBL" id="KAJ8877418.1"/>
    </source>
</evidence>
<keyword evidence="2" id="KW-1185">Reference proteome</keyword>
<accession>A0ABQ9GZL4</accession>
<proteinExistence type="predicted"/>
<dbReference type="EMBL" id="JARBHB010000008">
    <property type="protein sequence ID" value="KAJ8877418.1"/>
    <property type="molecule type" value="Genomic_DNA"/>
</dbReference>
<comment type="caution">
    <text evidence="1">The sequence shown here is derived from an EMBL/GenBank/DDBJ whole genome shotgun (WGS) entry which is preliminary data.</text>
</comment>